<protein>
    <submittedName>
        <fullName evidence="3">Uncharacterized protein</fullName>
    </submittedName>
</protein>
<dbReference type="PRINTS" id="PR01415">
    <property type="entry name" value="ANKYRIN"/>
</dbReference>
<dbReference type="Pfam" id="PF00023">
    <property type="entry name" value="Ank"/>
    <property type="match status" value="1"/>
</dbReference>
<reference evidence="3" key="1">
    <citation type="journal article" date="2014" name="Front. Microbiol.">
        <title>High frequency of phylogenetically diverse reductive dehalogenase-homologous genes in deep subseafloor sedimentary metagenomes.</title>
        <authorList>
            <person name="Kawai M."/>
            <person name="Futagami T."/>
            <person name="Toyoda A."/>
            <person name="Takaki Y."/>
            <person name="Nishi S."/>
            <person name="Hori S."/>
            <person name="Arai W."/>
            <person name="Tsubouchi T."/>
            <person name="Morono Y."/>
            <person name="Uchiyama I."/>
            <person name="Ito T."/>
            <person name="Fujiyama A."/>
            <person name="Inagaki F."/>
            <person name="Takami H."/>
        </authorList>
    </citation>
    <scope>NUCLEOTIDE SEQUENCE</scope>
    <source>
        <strain evidence="3">Expedition CK06-06</strain>
    </source>
</reference>
<organism evidence="3">
    <name type="scientific">marine sediment metagenome</name>
    <dbReference type="NCBI Taxonomy" id="412755"/>
    <lineage>
        <taxon>unclassified sequences</taxon>
        <taxon>metagenomes</taxon>
        <taxon>ecological metagenomes</taxon>
    </lineage>
</organism>
<dbReference type="EMBL" id="BARV01011962">
    <property type="protein sequence ID" value="GAI14151.1"/>
    <property type="molecule type" value="Genomic_DNA"/>
</dbReference>
<dbReference type="SMART" id="SM00248">
    <property type="entry name" value="ANK"/>
    <property type="match status" value="3"/>
</dbReference>
<evidence type="ECO:0000256" key="1">
    <source>
        <dbReference type="ARBA" id="ARBA00022737"/>
    </source>
</evidence>
<sequence>GADPNKVDQDGRTALMFASFNGHTEIVRLLLDEGAELGIRDAMGRTALLYASTGPFAETVKLLLDHHADPNIVDNDEQFSPLMHAAAEGQLEVAKLLLDSGADPALKDIDGETAALFAHNRAVEPEGNRCYLDPSRLCGQACVCQE</sequence>
<evidence type="ECO:0000256" key="2">
    <source>
        <dbReference type="ARBA" id="ARBA00023043"/>
    </source>
</evidence>
<keyword evidence="1" id="KW-0677">Repeat</keyword>
<dbReference type="PANTHER" id="PTHR24171">
    <property type="entry name" value="ANKYRIN REPEAT DOMAIN-CONTAINING PROTEIN 39-RELATED"/>
    <property type="match status" value="1"/>
</dbReference>
<dbReference type="PROSITE" id="PS50297">
    <property type="entry name" value="ANK_REP_REGION"/>
    <property type="match status" value="3"/>
</dbReference>
<dbReference type="AlphaFoldDB" id="X1M7V0"/>
<dbReference type="Gene3D" id="1.25.40.20">
    <property type="entry name" value="Ankyrin repeat-containing domain"/>
    <property type="match status" value="2"/>
</dbReference>
<comment type="caution">
    <text evidence="3">The sequence shown here is derived from an EMBL/GenBank/DDBJ whole genome shotgun (WGS) entry which is preliminary data.</text>
</comment>
<keyword evidence="2" id="KW-0040">ANK repeat</keyword>
<dbReference type="Pfam" id="PF12796">
    <property type="entry name" value="Ank_2"/>
    <property type="match status" value="1"/>
</dbReference>
<dbReference type="InterPro" id="IPR036770">
    <property type="entry name" value="Ankyrin_rpt-contain_sf"/>
</dbReference>
<name>X1M7V0_9ZZZZ</name>
<dbReference type="InterPro" id="IPR002110">
    <property type="entry name" value="Ankyrin_rpt"/>
</dbReference>
<accession>X1M7V0</accession>
<gene>
    <name evidence="3" type="ORF">S06H3_22393</name>
</gene>
<feature type="non-terminal residue" evidence="3">
    <location>
        <position position="1"/>
    </location>
</feature>
<evidence type="ECO:0000313" key="3">
    <source>
        <dbReference type="EMBL" id="GAI14151.1"/>
    </source>
</evidence>
<proteinExistence type="predicted"/>
<dbReference type="SUPFAM" id="SSF48403">
    <property type="entry name" value="Ankyrin repeat"/>
    <property type="match status" value="1"/>
</dbReference>
<dbReference type="PROSITE" id="PS50088">
    <property type="entry name" value="ANK_REPEAT"/>
    <property type="match status" value="3"/>
</dbReference>